<dbReference type="EMBL" id="JAAGWY010000001">
    <property type="protein sequence ID" value="NEN04724.1"/>
    <property type="molecule type" value="Genomic_DNA"/>
</dbReference>
<organism evidence="2 3">
    <name type="scientific">Leifsonia tongyongensis</name>
    <dbReference type="NCBI Taxonomy" id="1268043"/>
    <lineage>
        <taxon>Bacteria</taxon>
        <taxon>Bacillati</taxon>
        <taxon>Actinomycetota</taxon>
        <taxon>Actinomycetes</taxon>
        <taxon>Micrococcales</taxon>
        <taxon>Microbacteriaceae</taxon>
        <taxon>Leifsonia</taxon>
    </lineage>
</organism>
<keyword evidence="3" id="KW-1185">Reference proteome</keyword>
<proteinExistence type="predicted"/>
<protein>
    <submittedName>
        <fullName evidence="2">Uncharacterized protein</fullName>
    </submittedName>
</protein>
<sequence>MTTTRTGRRQRIAKIVTGCVVVLAVAGVALAGLPAWATGPTPDLPQKDVDAWVMPLDRYILVSEVTATYVESLQTIPCMAAAGYTWEVPKRDIEAASNHLGDVTVQRPLTAAVVQDRGYHPAPTHDPGLLATQELNARPISDAEYEAFVACLKKVEKVIPLPSWQRDQASQYAVALSNAAYDAAQSDGPVVAAARQWQVCMGGTFLHQPLPASPADMPSLSVADRFATNVEGSTVSQAERDLALKDVGCQATSGYRNALYEAEWKRQASVPKKDEDLFNRVGNANEAYRETVLAALARLQLAGN</sequence>
<evidence type="ECO:0000313" key="2">
    <source>
        <dbReference type="EMBL" id="NEN04724.1"/>
    </source>
</evidence>
<evidence type="ECO:0000313" key="3">
    <source>
        <dbReference type="Proteomes" id="UP000474967"/>
    </source>
</evidence>
<feature type="transmembrane region" description="Helical" evidence="1">
    <location>
        <begin position="12"/>
        <end position="37"/>
    </location>
</feature>
<reference evidence="2 3" key="1">
    <citation type="journal article" date="2014" name="J. Microbiol.">
        <title>Diaminobutyricibacter tongyongensis gen. nov., sp. nov. and Homoserinibacter gongjuensis gen. nov., sp. nov. belong to the family Microbacteriaceae.</title>
        <authorList>
            <person name="Kim S.J."/>
            <person name="Ahn J.H."/>
            <person name="Weon H.Y."/>
            <person name="Hamada M."/>
            <person name="Suzuki K."/>
            <person name="Kwon S.W."/>
        </authorList>
    </citation>
    <scope>NUCLEOTIDE SEQUENCE [LARGE SCALE GENOMIC DNA]</scope>
    <source>
        <strain evidence="2 3">NBRC 108724</strain>
    </source>
</reference>
<gene>
    <name evidence="2" type="ORF">G3T36_02465</name>
</gene>
<dbReference type="AlphaFoldDB" id="A0A6L9XUH0"/>
<name>A0A6L9XUH0_9MICO</name>
<evidence type="ECO:0000256" key="1">
    <source>
        <dbReference type="SAM" id="Phobius"/>
    </source>
</evidence>
<dbReference type="Proteomes" id="UP000474967">
    <property type="component" value="Unassembled WGS sequence"/>
</dbReference>
<keyword evidence="1" id="KW-0472">Membrane</keyword>
<keyword evidence="1" id="KW-0812">Transmembrane</keyword>
<keyword evidence="1" id="KW-1133">Transmembrane helix</keyword>
<dbReference type="RefSeq" id="WP_163287824.1">
    <property type="nucleotide sequence ID" value="NZ_JAAGWY010000001.1"/>
</dbReference>
<accession>A0A6L9XUH0</accession>
<comment type="caution">
    <text evidence="2">The sequence shown here is derived from an EMBL/GenBank/DDBJ whole genome shotgun (WGS) entry which is preliminary data.</text>
</comment>